<protein>
    <submittedName>
        <fullName evidence="3">DUF397 domain-containing protein</fullName>
    </submittedName>
</protein>
<feature type="region of interest" description="Disordered" evidence="1">
    <location>
        <begin position="1"/>
        <end position="21"/>
    </location>
</feature>
<proteinExistence type="predicted"/>
<gene>
    <name evidence="3" type="ORF">HUT08_22870</name>
</gene>
<evidence type="ECO:0000259" key="2">
    <source>
        <dbReference type="Pfam" id="PF04149"/>
    </source>
</evidence>
<organism evidence="3 4">
    <name type="scientific">Streptomyces buecherae</name>
    <dbReference type="NCBI Taxonomy" id="2763006"/>
    <lineage>
        <taxon>Bacteria</taxon>
        <taxon>Bacillati</taxon>
        <taxon>Actinomycetota</taxon>
        <taxon>Actinomycetes</taxon>
        <taxon>Kitasatosporales</taxon>
        <taxon>Streptomycetaceae</taxon>
        <taxon>Streptomyces</taxon>
    </lineage>
</organism>
<sequence>MAIRRGETHAWQKSTHSGGNGACVEVASPATQIIAVRDSKDPSGPSLAFSPESWNSFIAGVNDGAFKGA</sequence>
<dbReference type="InterPro" id="IPR007278">
    <property type="entry name" value="DUF397"/>
</dbReference>
<dbReference type="EMBL" id="CP054929">
    <property type="protein sequence ID" value="QKW51905.1"/>
    <property type="molecule type" value="Genomic_DNA"/>
</dbReference>
<accession>A0A7H8NBV5</accession>
<name>A0A7H8NBV5_9ACTN</name>
<evidence type="ECO:0000256" key="1">
    <source>
        <dbReference type="SAM" id="MobiDB-lite"/>
    </source>
</evidence>
<evidence type="ECO:0000313" key="4">
    <source>
        <dbReference type="Proteomes" id="UP000509303"/>
    </source>
</evidence>
<evidence type="ECO:0000313" key="3">
    <source>
        <dbReference type="EMBL" id="QKW51905.1"/>
    </source>
</evidence>
<keyword evidence="4" id="KW-1185">Reference proteome</keyword>
<reference evidence="3 4" key="1">
    <citation type="submission" date="2020-06" db="EMBL/GenBank/DDBJ databases">
        <title>Genome mining for natural products.</title>
        <authorList>
            <person name="Zhang B."/>
            <person name="Shi J."/>
            <person name="Ge H."/>
        </authorList>
    </citation>
    <scope>NUCLEOTIDE SEQUENCE [LARGE SCALE GENOMIC DNA]</scope>
    <source>
        <strain evidence="3 4">NA00687</strain>
    </source>
</reference>
<dbReference type="AlphaFoldDB" id="A0A7H8NBV5"/>
<feature type="domain" description="DUF397" evidence="2">
    <location>
        <begin position="10"/>
        <end position="61"/>
    </location>
</feature>
<dbReference type="Pfam" id="PF04149">
    <property type="entry name" value="DUF397"/>
    <property type="match status" value="1"/>
</dbReference>
<feature type="compositionally biased region" description="Basic and acidic residues" evidence="1">
    <location>
        <begin position="1"/>
        <end position="10"/>
    </location>
</feature>
<dbReference type="Proteomes" id="UP000509303">
    <property type="component" value="Chromosome"/>
</dbReference>
<dbReference type="RefSeq" id="WP_176163612.1">
    <property type="nucleotide sequence ID" value="NZ_CP054929.1"/>
</dbReference>